<dbReference type="EMBL" id="LAZR01000063">
    <property type="protein sequence ID" value="KKN96634.1"/>
    <property type="molecule type" value="Genomic_DNA"/>
</dbReference>
<name>A0A0F9UY28_9ZZZZ</name>
<proteinExistence type="predicted"/>
<evidence type="ECO:0000313" key="1">
    <source>
        <dbReference type="EMBL" id="KKN96634.1"/>
    </source>
</evidence>
<organism evidence="1">
    <name type="scientific">marine sediment metagenome</name>
    <dbReference type="NCBI Taxonomy" id="412755"/>
    <lineage>
        <taxon>unclassified sequences</taxon>
        <taxon>metagenomes</taxon>
        <taxon>ecological metagenomes</taxon>
    </lineage>
</organism>
<comment type="caution">
    <text evidence="1">The sequence shown here is derived from an EMBL/GenBank/DDBJ whole genome shotgun (WGS) entry which is preliminary data.</text>
</comment>
<evidence type="ECO:0008006" key="2">
    <source>
        <dbReference type="Google" id="ProtNLM"/>
    </source>
</evidence>
<sequence>MDIPQEIKNFISRAVELENFCLPHFYPKLNSFEDFQIGYKTNGNTGEKITGEKEGDFKENWFVICSGYSNDPFFINIEEANKNFPVYFAWHGAGSWKPIKVSNNISEFSDQLDILNKLELSEKDIQTEMKSNFDLNNKFWSEVYIEYEAYDDDE</sequence>
<protein>
    <recommendedName>
        <fullName evidence="2">SMI1/KNR4 family protein</fullName>
    </recommendedName>
</protein>
<accession>A0A0F9UY28</accession>
<gene>
    <name evidence="1" type="ORF">LCGC14_0166800</name>
</gene>
<dbReference type="AlphaFoldDB" id="A0A0F9UY28"/>
<reference evidence="1" key="1">
    <citation type="journal article" date="2015" name="Nature">
        <title>Complex archaea that bridge the gap between prokaryotes and eukaryotes.</title>
        <authorList>
            <person name="Spang A."/>
            <person name="Saw J.H."/>
            <person name="Jorgensen S.L."/>
            <person name="Zaremba-Niedzwiedzka K."/>
            <person name="Martijn J."/>
            <person name="Lind A.E."/>
            <person name="van Eijk R."/>
            <person name="Schleper C."/>
            <person name="Guy L."/>
            <person name="Ettema T.J."/>
        </authorList>
    </citation>
    <scope>NUCLEOTIDE SEQUENCE</scope>
</reference>